<dbReference type="EMBL" id="JAAMOB010000017">
    <property type="protein sequence ID" value="KAF4102388.1"/>
    <property type="molecule type" value="Genomic_DNA"/>
</dbReference>
<organism evidence="2 3">
    <name type="scientific">Onychostoma macrolepis</name>
    <dbReference type="NCBI Taxonomy" id="369639"/>
    <lineage>
        <taxon>Eukaryota</taxon>
        <taxon>Metazoa</taxon>
        <taxon>Chordata</taxon>
        <taxon>Craniata</taxon>
        <taxon>Vertebrata</taxon>
        <taxon>Euteleostomi</taxon>
        <taxon>Actinopterygii</taxon>
        <taxon>Neopterygii</taxon>
        <taxon>Teleostei</taxon>
        <taxon>Ostariophysi</taxon>
        <taxon>Cypriniformes</taxon>
        <taxon>Cyprinidae</taxon>
        <taxon>Acrossocheilinae</taxon>
        <taxon>Onychostoma</taxon>
    </lineage>
</organism>
<protein>
    <submittedName>
        <fullName evidence="2">Uncharacterized protein</fullName>
    </submittedName>
</protein>
<feature type="compositionally biased region" description="Basic residues" evidence="1">
    <location>
        <begin position="106"/>
        <end position="117"/>
    </location>
</feature>
<comment type="caution">
    <text evidence="2">The sequence shown here is derived from an EMBL/GenBank/DDBJ whole genome shotgun (WGS) entry which is preliminary data.</text>
</comment>
<feature type="region of interest" description="Disordered" evidence="1">
    <location>
        <begin position="21"/>
        <end position="122"/>
    </location>
</feature>
<feature type="compositionally biased region" description="Basic and acidic residues" evidence="1">
    <location>
        <begin position="40"/>
        <end position="51"/>
    </location>
</feature>
<name>A0A7J6C538_9TELE</name>
<gene>
    <name evidence="2" type="ORF">G5714_017188</name>
</gene>
<feature type="compositionally biased region" description="Polar residues" evidence="1">
    <location>
        <begin position="84"/>
        <end position="94"/>
    </location>
</feature>
<dbReference type="Proteomes" id="UP000579812">
    <property type="component" value="Unassembled WGS sequence"/>
</dbReference>
<evidence type="ECO:0000313" key="2">
    <source>
        <dbReference type="EMBL" id="KAF4102388.1"/>
    </source>
</evidence>
<evidence type="ECO:0000313" key="3">
    <source>
        <dbReference type="Proteomes" id="UP000579812"/>
    </source>
</evidence>
<keyword evidence="3" id="KW-1185">Reference proteome</keyword>
<reference evidence="2 3" key="1">
    <citation type="submission" date="2020-04" db="EMBL/GenBank/DDBJ databases">
        <title>Chromosome-level genome assembly of a cyprinid fish Onychostoma macrolepis by integration of Nanopore Sequencing, Bionano and Hi-C technology.</title>
        <authorList>
            <person name="Wang D."/>
        </authorList>
    </citation>
    <scope>NUCLEOTIDE SEQUENCE [LARGE SCALE GENOMIC DNA]</scope>
    <source>
        <strain evidence="2">SWU-2019</strain>
        <tissue evidence="2">Muscle</tissue>
    </source>
</reference>
<accession>A0A7J6C538</accession>
<proteinExistence type="predicted"/>
<evidence type="ECO:0000256" key="1">
    <source>
        <dbReference type="SAM" id="MobiDB-lite"/>
    </source>
</evidence>
<dbReference type="AlphaFoldDB" id="A0A7J6C538"/>
<feature type="compositionally biased region" description="Acidic residues" evidence="1">
    <location>
        <begin position="52"/>
        <end position="66"/>
    </location>
</feature>
<sequence>MAAEKEKIARKLFEENHVLEELGNVNENESCNDNESVSKAGKDKEEEKEKDDPDYEPLDSSDDEWEAVSKPSPKKRHIVPCPITTPQTPRTPASSVVGFLSPRSTPRGKTRSRRGTKRSAACLSEDSEMGFWNDINVEDEAPKKTPLTQKEFREALVAELVGIDKLPSASVDAEPSASCDQETSAPSAVEEELCWPEYFGNCFKKWHTVKPSESDEEE</sequence>